<evidence type="ECO:0000313" key="3">
    <source>
        <dbReference type="Proteomes" id="UP000235916"/>
    </source>
</evidence>
<evidence type="ECO:0000313" key="2">
    <source>
        <dbReference type="EMBL" id="PND38115.1"/>
    </source>
</evidence>
<gene>
    <name evidence="2" type="ORF">C1O66_11690</name>
</gene>
<dbReference type="AlphaFoldDB" id="A0A2N8KXC6"/>
<feature type="region of interest" description="Disordered" evidence="1">
    <location>
        <begin position="296"/>
        <end position="316"/>
    </location>
</feature>
<dbReference type="OrthoDB" id="6188167at2"/>
<proteinExistence type="predicted"/>
<evidence type="ECO:0000256" key="1">
    <source>
        <dbReference type="SAM" id="MobiDB-lite"/>
    </source>
</evidence>
<reference evidence="2 3" key="1">
    <citation type="submission" date="2018-01" db="EMBL/GenBank/DDBJ databases">
        <title>Draft genome sequence of Paucibacter aquatile CR182 isolated from freshwater of the Nakdong River.</title>
        <authorList>
            <person name="Choi A."/>
            <person name="Chung E.J."/>
        </authorList>
    </citation>
    <scope>NUCLEOTIDE SEQUENCE [LARGE SCALE GENOMIC DNA]</scope>
    <source>
        <strain evidence="2 3">CR182</strain>
    </source>
</reference>
<dbReference type="Pfam" id="PF07793">
    <property type="entry name" value="DUF1631"/>
    <property type="match status" value="2"/>
</dbReference>
<dbReference type="EMBL" id="POSP01000003">
    <property type="protein sequence ID" value="PND38115.1"/>
    <property type="molecule type" value="Genomic_DNA"/>
</dbReference>
<keyword evidence="3" id="KW-1185">Reference proteome</keyword>
<protein>
    <recommendedName>
        <fullName evidence="4">DUF1631 domain-containing protein</fullName>
    </recommendedName>
</protein>
<sequence length="735" mass="81387">MARTFRTGPAANTPHLEGSTRLPRANPHTGPRRATAAAARAPHARASRPTHADNQRQIRHPARMSNAPTLHSLLTEAMTQAPGLSRHLLNAIQDELDSRPKHFHLLDGWRRMRARFPNDFETALLPLLQASARGEDPLQRKLDDINSLSLVDDRQALQDVAVAHVIHAVEEHARAELHQLGNVFAALRGTARALKNENPVRPALFAQALLVALSSVEMEPQARYELMQAASQPMASGMLRVYSALCAQVRAADLSPMVASHAAQRSSPESDMRLALARRSTQPATLDGLARRVHEHNSRPMPLPPAGSSPSQAAAAPVFRAGPGPDLLSRLYDQILADPRLLPPLKALLARLQVAVVRLARSDANLLHKQDHPTWQLLNRVAAHGMAFERADDERLQSFLRIVEGEVQGLIDAALPSAALFQQALSRVDAHISSQAQQRSERSAQALGALERESMREAWLKLLREQLAQQTAEAPLGPKLRRFLGTAWAEVIVQAMVLHGRESSQALTRIEWVDQLLDSLHDAPDERSRQRLRQKLPALIDGLRSGCDAIALPEAQRESVLQELMFQHGRVLRGQHALPEAAKAIEAAQRSAGKQELSPEELLQRLLVERESQMSTQWAHTRVNRGHLPTVPVQLYDQNDSAEARSALSAWLDALHIGGWYHLFVQSHWLTAQVAWISESGQFFLFVGQDPDQRHSLTRAALERLLTHGLITALDENSLVQRAVDTLMQDLDDEA</sequence>
<dbReference type="InterPro" id="IPR012434">
    <property type="entry name" value="DUF1631"/>
</dbReference>
<feature type="compositionally biased region" description="Low complexity" evidence="1">
    <location>
        <begin position="27"/>
        <end position="41"/>
    </location>
</feature>
<dbReference type="Proteomes" id="UP000235916">
    <property type="component" value="Unassembled WGS sequence"/>
</dbReference>
<accession>A0A2N8KXC6</accession>
<comment type="caution">
    <text evidence="2">The sequence shown here is derived from an EMBL/GenBank/DDBJ whole genome shotgun (WGS) entry which is preliminary data.</text>
</comment>
<name>A0A2N8KXC6_9BURK</name>
<evidence type="ECO:0008006" key="4">
    <source>
        <dbReference type="Google" id="ProtNLM"/>
    </source>
</evidence>
<organism evidence="2 3">
    <name type="scientific">Kinneretia aquatilis</name>
    <dbReference type="NCBI Taxonomy" id="2070761"/>
    <lineage>
        <taxon>Bacteria</taxon>
        <taxon>Pseudomonadati</taxon>
        <taxon>Pseudomonadota</taxon>
        <taxon>Betaproteobacteria</taxon>
        <taxon>Burkholderiales</taxon>
        <taxon>Sphaerotilaceae</taxon>
        <taxon>Roseateles</taxon>
    </lineage>
</organism>
<feature type="region of interest" description="Disordered" evidence="1">
    <location>
        <begin position="1"/>
        <end position="62"/>
    </location>
</feature>